<dbReference type="AlphaFoldDB" id="A0A834YXY2"/>
<protein>
    <recommendedName>
        <fullName evidence="3">FCP1 homology domain-containing protein</fullName>
    </recommendedName>
</protein>
<evidence type="ECO:0000313" key="4">
    <source>
        <dbReference type="EMBL" id="KAF8396470.1"/>
    </source>
</evidence>
<feature type="compositionally biased region" description="Low complexity" evidence="2">
    <location>
        <begin position="567"/>
        <end position="602"/>
    </location>
</feature>
<organism evidence="4 5">
    <name type="scientific">Tetracentron sinense</name>
    <name type="common">Spur-leaf</name>
    <dbReference type="NCBI Taxonomy" id="13715"/>
    <lineage>
        <taxon>Eukaryota</taxon>
        <taxon>Viridiplantae</taxon>
        <taxon>Streptophyta</taxon>
        <taxon>Embryophyta</taxon>
        <taxon>Tracheophyta</taxon>
        <taxon>Spermatophyta</taxon>
        <taxon>Magnoliopsida</taxon>
        <taxon>Trochodendrales</taxon>
        <taxon>Trochodendraceae</taxon>
        <taxon>Tetracentron</taxon>
    </lineage>
</organism>
<proteinExistence type="predicted"/>
<dbReference type="Proteomes" id="UP000655225">
    <property type="component" value="Unassembled WGS sequence"/>
</dbReference>
<dbReference type="GO" id="GO:0003723">
    <property type="term" value="F:RNA binding"/>
    <property type="evidence" value="ECO:0007669"/>
    <property type="project" value="TreeGrafter"/>
</dbReference>
<reference evidence="4 5" key="1">
    <citation type="submission" date="2020-04" db="EMBL/GenBank/DDBJ databases">
        <title>Plant Genome Project.</title>
        <authorList>
            <person name="Zhang R.-G."/>
        </authorList>
    </citation>
    <scope>NUCLEOTIDE SEQUENCE [LARGE SCALE GENOMIC DNA]</scope>
    <source>
        <strain evidence="4">YNK0</strain>
        <tissue evidence="4">Leaf</tissue>
    </source>
</reference>
<comment type="caution">
    <text evidence="4">The sequence shown here is derived from an EMBL/GenBank/DDBJ whole genome shotgun (WGS) entry which is preliminary data.</text>
</comment>
<feature type="domain" description="FCP1 homology" evidence="3">
    <location>
        <begin position="346"/>
        <end position="527"/>
    </location>
</feature>
<sequence length="602" mass="68785">MSRAILLYAMILRVIEDSLPKLLDDWVSQVDHKYLLITHVYMFAGILLHESRSSPYLHISLPVFRTPCILKGIFPREPKKKVEGNHKTYYHLKDIMFLMHEPLLEKFRDIRAYDKKVKKAVAKKNRDLADRLVTRKPTYTLNIRIRERYPKFIDALRDLDDSLTMKKPWTAYGNKKKKNKFSVSSSLSATMLSRFLPLSLSRFPLSLLLLARRRLSLAVHLVSNRWPSLGFPSRRRLSLNVSLLTTEEFPQRYSYSFSDYVLRVWWVVSSRAEASSSGVDFLLKSSSLCSSSPPTLSKKRTPQVSEKLFGMSEETVSSKLKSVYHESDDEVDKGDDGGISLEKLSIGPRKKLLVLNMGGLLLHRVHLREKATIKKSRKCDWTVGNFLVFKRPFCDDFVKFCFEKFEVGLWSSAMWWNVEGVLKFAIGTCRPRLLFTWAQSECTETGFKVLDNKEKPIFVKELKKIWDKDKYKGRYSSSNTLLIDDSPYKALLNPSNTAIFPREFNANDANDKALGPSGELRLFLEGLADANDVPSYVKEHQIGQPEITSDHPDWKFYSKIIDKFRNGSSSAGSKGRSTSSGTKDKSSSTGTKDGSSSARTED</sequence>
<dbReference type="EMBL" id="JABCRI010000012">
    <property type="protein sequence ID" value="KAF8396470.1"/>
    <property type="molecule type" value="Genomic_DNA"/>
</dbReference>
<dbReference type="Pfam" id="PF06732">
    <property type="entry name" value="Pescadillo_N"/>
    <property type="match status" value="1"/>
</dbReference>
<gene>
    <name evidence="4" type="ORF">HHK36_018093</name>
</gene>
<name>A0A834YXY2_TETSI</name>
<evidence type="ECO:0000256" key="1">
    <source>
        <dbReference type="ARBA" id="ARBA00004123"/>
    </source>
</evidence>
<dbReference type="PANTHER" id="PTHR12221:SF6">
    <property type="entry name" value="PESCADILLO HOMOLOG"/>
    <property type="match status" value="1"/>
</dbReference>
<dbReference type="Gene3D" id="3.40.50.1000">
    <property type="entry name" value="HAD superfamily/HAD-like"/>
    <property type="match status" value="1"/>
</dbReference>
<dbReference type="Pfam" id="PF03031">
    <property type="entry name" value="NIF"/>
    <property type="match status" value="1"/>
</dbReference>
<dbReference type="PANTHER" id="PTHR12221">
    <property type="entry name" value="PESCADILLO - RELATED"/>
    <property type="match status" value="1"/>
</dbReference>
<evidence type="ECO:0000313" key="5">
    <source>
        <dbReference type="Proteomes" id="UP000655225"/>
    </source>
</evidence>
<keyword evidence="5" id="KW-1185">Reference proteome</keyword>
<evidence type="ECO:0000256" key="2">
    <source>
        <dbReference type="SAM" id="MobiDB-lite"/>
    </source>
</evidence>
<dbReference type="PROSITE" id="PS50969">
    <property type="entry name" value="FCP1"/>
    <property type="match status" value="1"/>
</dbReference>
<dbReference type="InterPro" id="IPR023214">
    <property type="entry name" value="HAD_sf"/>
</dbReference>
<dbReference type="SUPFAM" id="SSF56784">
    <property type="entry name" value="HAD-like"/>
    <property type="match status" value="1"/>
</dbReference>
<evidence type="ECO:0000259" key="3">
    <source>
        <dbReference type="PROSITE" id="PS50969"/>
    </source>
</evidence>
<dbReference type="InterPro" id="IPR004274">
    <property type="entry name" value="FCP1_dom"/>
</dbReference>
<dbReference type="InterPro" id="IPR010613">
    <property type="entry name" value="PES"/>
</dbReference>
<dbReference type="GO" id="GO:0000463">
    <property type="term" value="P:maturation of LSU-rRNA from tricistronic rRNA transcript (SSU-rRNA, 5.8S rRNA, LSU-rRNA)"/>
    <property type="evidence" value="ECO:0007669"/>
    <property type="project" value="TreeGrafter"/>
</dbReference>
<dbReference type="OrthoDB" id="1711508at2759"/>
<feature type="region of interest" description="Disordered" evidence="2">
    <location>
        <begin position="565"/>
        <end position="602"/>
    </location>
</feature>
<accession>A0A834YXY2</accession>
<dbReference type="SMART" id="SM00577">
    <property type="entry name" value="CPDc"/>
    <property type="match status" value="1"/>
</dbReference>
<dbReference type="GO" id="GO:0070545">
    <property type="term" value="C:PeBoW complex"/>
    <property type="evidence" value="ECO:0007669"/>
    <property type="project" value="TreeGrafter"/>
</dbReference>
<comment type="subcellular location">
    <subcellularLocation>
        <location evidence="1">Nucleus</location>
    </subcellularLocation>
</comment>
<dbReference type="InterPro" id="IPR036412">
    <property type="entry name" value="HAD-like_sf"/>
</dbReference>